<reference evidence="8" key="1">
    <citation type="submission" date="2016-12" db="EMBL/GenBank/DDBJ databases">
        <authorList>
            <person name="Brunel B."/>
        </authorList>
    </citation>
    <scope>NUCLEOTIDE SEQUENCE [LARGE SCALE GENOMIC DNA]</scope>
</reference>
<evidence type="ECO:0000313" key="7">
    <source>
        <dbReference type="EMBL" id="SJM29356.1"/>
    </source>
</evidence>
<name>A0A2P9AE24_9HYPH</name>
<organism evidence="7 8">
    <name type="scientific">Mesorhizobium delmotii</name>
    <dbReference type="NCBI Taxonomy" id="1631247"/>
    <lineage>
        <taxon>Bacteria</taxon>
        <taxon>Pseudomonadati</taxon>
        <taxon>Pseudomonadota</taxon>
        <taxon>Alphaproteobacteria</taxon>
        <taxon>Hyphomicrobiales</taxon>
        <taxon>Phyllobacteriaceae</taxon>
        <taxon>Mesorhizobium</taxon>
    </lineage>
</organism>
<feature type="transmembrane region" description="Helical" evidence="4">
    <location>
        <begin position="67"/>
        <end position="88"/>
    </location>
</feature>
<accession>A0A2P9AE24</accession>
<dbReference type="PANTHER" id="PTHR43081">
    <property type="entry name" value="ADENYLATE CYCLASE, TERMINAL-DIFFERENTIATION SPECIFIC-RELATED"/>
    <property type="match status" value="1"/>
</dbReference>
<comment type="subcellular location">
    <subcellularLocation>
        <location evidence="1">Cell membrane</location>
        <topology evidence="1">Multi-pass membrane protein</topology>
    </subcellularLocation>
</comment>
<feature type="transmembrane region" description="Helical" evidence="4">
    <location>
        <begin position="100"/>
        <end position="118"/>
    </location>
</feature>
<dbReference type="CDD" id="cd07302">
    <property type="entry name" value="CHD"/>
    <property type="match status" value="1"/>
</dbReference>
<dbReference type="InterPro" id="IPR001054">
    <property type="entry name" value="A/G_cyclase"/>
</dbReference>
<dbReference type="PROSITE" id="PS50125">
    <property type="entry name" value="GUANYLATE_CYCLASE_2"/>
    <property type="match status" value="1"/>
</dbReference>
<dbReference type="InterPro" id="IPR029787">
    <property type="entry name" value="Nucleotide_cyclase"/>
</dbReference>
<sequence length="562" mass="60872">MIENASPHLQTSSGSFDLLLRRARLASGLVLMVFLTMHLGNHALNLISLKAAEEARPLFLAVWRNPLGTALLYGSVLVHVALTLAALYRRRTLAMPARELAQILLGLTIPLLIVEHVVGTRVLDELFEIDHTYEAVVRALWISHPLAGARQTIALLVIWTHGCLGLFFWLRYRRWYPRAAPWLLIAAVLVPTLALLGFAHAGQEVSAMERPSSFMDPNIAAATANTQGRIDRAIYLGFTALVATVLAARVVRDRLERRSLIEIRYADGHRVRVPKGYSVLEASRLGGIPHYAVCGGRGRCSTCRVCVIEGLSGQTAPGPIETETLRRIGAGEDVRLACQLRPVRGLVVSPLLAPSRRSERPLSMPSADPGHEQVLAVMFCDMRGFTALSDRRLPYDVVFLLNRYFAIIGEAVETAGGRVDKFIGDGALAIFGLENSPDMACRQALAAARAILANVHQLGEELSGELQGQLKVAIGIHVGPAIVGSMGYGAAIGLTAVGDTVNIGSRLESAAKDLDAEIVISEAAARRSRLDFSGFELRELEIRGRAKPLRVRVLPPGAVVPA</sequence>
<evidence type="ECO:0000256" key="1">
    <source>
        <dbReference type="ARBA" id="ARBA00004651"/>
    </source>
</evidence>
<dbReference type="GO" id="GO:0051536">
    <property type="term" value="F:iron-sulfur cluster binding"/>
    <property type="evidence" value="ECO:0007669"/>
    <property type="project" value="InterPro"/>
</dbReference>
<evidence type="ECO:0000256" key="4">
    <source>
        <dbReference type="SAM" id="Phobius"/>
    </source>
</evidence>
<feature type="domain" description="Guanylate cyclase" evidence="5">
    <location>
        <begin position="376"/>
        <end position="508"/>
    </location>
</feature>
<dbReference type="InterPro" id="IPR036010">
    <property type="entry name" value="2Fe-2S_ferredoxin-like_sf"/>
</dbReference>
<evidence type="ECO:0000313" key="8">
    <source>
        <dbReference type="Proteomes" id="UP000245698"/>
    </source>
</evidence>
<dbReference type="PROSITE" id="PS51085">
    <property type="entry name" value="2FE2S_FER_2"/>
    <property type="match status" value="1"/>
</dbReference>
<evidence type="ECO:0000259" key="6">
    <source>
        <dbReference type="PROSITE" id="PS51085"/>
    </source>
</evidence>
<dbReference type="CDD" id="cd00207">
    <property type="entry name" value="fer2"/>
    <property type="match status" value="1"/>
</dbReference>
<feature type="transmembrane region" description="Helical" evidence="4">
    <location>
        <begin position="153"/>
        <end position="170"/>
    </location>
</feature>
<keyword evidence="4" id="KW-1133">Transmembrane helix</keyword>
<protein>
    <submittedName>
        <fullName evidence="7">Family 3 adenylate cyclase</fullName>
    </submittedName>
</protein>
<keyword evidence="4" id="KW-0812">Transmembrane</keyword>
<dbReference type="InterPro" id="IPR050697">
    <property type="entry name" value="Adenylyl/Guanylyl_Cyclase_3/4"/>
</dbReference>
<dbReference type="GO" id="GO:0035556">
    <property type="term" value="P:intracellular signal transduction"/>
    <property type="evidence" value="ECO:0007669"/>
    <property type="project" value="InterPro"/>
</dbReference>
<dbReference type="Pfam" id="PF00211">
    <property type="entry name" value="Guanylate_cyc"/>
    <property type="match status" value="1"/>
</dbReference>
<dbReference type="Proteomes" id="UP000245698">
    <property type="component" value="Unassembled WGS sequence"/>
</dbReference>
<dbReference type="AlphaFoldDB" id="A0A2P9AE24"/>
<dbReference type="EMBL" id="FUIG01000013">
    <property type="protein sequence ID" value="SJM29356.1"/>
    <property type="molecule type" value="Genomic_DNA"/>
</dbReference>
<dbReference type="GO" id="GO:0004016">
    <property type="term" value="F:adenylate cyclase activity"/>
    <property type="evidence" value="ECO:0007669"/>
    <property type="project" value="UniProtKB-ARBA"/>
</dbReference>
<gene>
    <name evidence="7" type="ORF">BQ8482_111286</name>
</gene>
<evidence type="ECO:0000259" key="5">
    <source>
        <dbReference type="PROSITE" id="PS50125"/>
    </source>
</evidence>
<evidence type="ECO:0000256" key="2">
    <source>
        <dbReference type="ARBA" id="ARBA00022475"/>
    </source>
</evidence>
<dbReference type="InterPro" id="IPR034804">
    <property type="entry name" value="SQR/QFR_C/D"/>
</dbReference>
<dbReference type="SUPFAM" id="SSF55073">
    <property type="entry name" value="Nucleotide cyclase"/>
    <property type="match status" value="1"/>
</dbReference>
<dbReference type="SUPFAM" id="SSF81343">
    <property type="entry name" value="Fumarate reductase respiratory complex transmembrane subunits"/>
    <property type="match status" value="1"/>
</dbReference>
<keyword evidence="2" id="KW-1003">Cell membrane</keyword>
<dbReference type="GO" id="GO:0005886">
    <property type="term" value="C:plasma membrane"/>
    <property type="evidence" value="ECO:0007669"/>
    <property type="project" value="UniProtKB-SubCell"/>
</dbReference>
<feature type="transmembrane region" description="Helical" evidence="4">
    <location>
        <begin position="25"/>
        <end position="47"/>
    </location>
</feature>
<dbReference type="Gene3D" id="3.10.20.30">
    <property type="match status" value="1"/>
</dbReference>
<proteinExistence type="predicted"/>
<keyword evidence="3 4" id="KW-0472">Membrane</keyword>
<keyword evidence="8" id="KW-1185">Reference proteome</keyword>
<dbReference type="RefSeq" id="WP_123146869.1">
    <property type="nucleotide sequence ID" value="NZ_FUIG01000013.1"/>
</dbReference>
<dbReference type="SMART" id="SM00044">
    <property type="entry name" value="CYCc"/>
    <property type="match status" value="1"/>
</dbReference>
<dbReference type="Pfam" id="PF00111">
    <property type="entry name" value="Fer2"/>
    <property type="match status" value="1"/>
</dbReference>
<dbReference type="InterPro" id="IPR012675">
    <property type="entry name" value="Beta-grasp_dom_sf"/>
</dbReference>
<dbReference type="Gene3D" id="3.30.70.1230">
    <property type="entry name" value="Nucleotide cyclase"/>
    <property type="match status" value="1"/>
</dbReference>
<feature type="domain" description="2Fe-2S ferredoxin-type" evidence="6">
    <location>
        <begin position="259"/>
        <end position="354"/>
    </location>
</feature>
<dbReference type="SUPFAM" id="SSF54292">
    <property type="entry name" value="2Fe-2S ferredoxin-like"/>
    <property type="match status" value="1"/>
</dbReference>
<evidence type="ECO:0000256" key="3">
    <source>
        <dbReference type="ARBA" id="ARBA00023136"/>
    </source>
</evidence>
<dbReference type="PANTHER" id="PTHR43081:SF17">
    <property type="entry name" value="BLL5647 PROTEIN"/>
    <property type="match status" value="1"/>
</dbReference>
<dbReference type="GO" id="GO:0006171">
    <property type="term" value="P:cAMP biosynthetic process"/>
    <property type="evidence" value="ECO:0007669"/>
    <property type="project" value="TreeGrafter"/>
</dbReference>
<dbReference type="InterPro" id="IPR001041">
    <property type="entry name" value="2Fe-2S_ferredoxin-type"/>
</dbReference>
<feature type="transmembrane region" description="Helical" evidence="4">
    <location>
        <begin position="182"/>
        <end position="201"/>
    </location>
</feature>